<dbReference type="EMBL" id="FRDI01000007">
    <property type="protein sequence ID" value="SHN66233.1"/>
    <property type="molecule type" value="Genomic_DNA"/>
</dbReference>
<evidence type="ECO:0000256" key="6">
    <source>
        <dbReference type="ARBA" id="ARBA00022676"/>
    </source>
</evidence>
<dbReference type="PANTHER" id="PTHR30372">
    <property type="entry name" value="LIPID-A-DISACCHARIDE SYNTHASE"/>
    <property type="match status" value="1"/>
</dbReference>
<dbReference type="RefSeq" id="WP_072697288.1">
    <property type="nucleotide sequence ID" value="NZ_FRDI01000007.1"/>
</dbReference>
<accession>A0A1M7T673</accession>
<gene>
    <name evidence="10" type="primary">lpxB</name>
    <name evidence="11" type="ORF">SAMN02745728_01598</name>
</gene>
<evidence type="ECO:0000256" key="4">
    <source>
        <dbReference type="ARBA" id="ARBA00022516"/>
    </source>
</evidence>
<dbReference type="AlphaFoldDB" id="A0A1M7T673"/>
<dbReference type="UniPathway" id="UPA00973"/>
<keyword evidence="7 10" id="KW-0808">Transferase</keyword>
<dbReference type="EC" id="2.4.1.182" evidence="2 10"/>
<comment type="pathway">
    <text evidence="10">Bacterial outer membrane biogenesis; LPS lipid A biosynthesis.</text>
</comment>
<protein>
    <recommendedName>
        <fullName evidence="3 10">Lipid-A-disaccharide synthase</fullName>
        <ecNumber evidence="2 10">2.4.1.182</ecNumber>
    </recommendedName>
</protein>
<comment type="catalytic activity">
    <reaction evidence="9 10">
        <text>a lipid X + a UDP-2-N,3-O-bis[(3R)-3-hydroxyacyl]-alpha-D-glucosamine = a lipid A disaccharide + UDP + H(+)</text>
        <dbReference type="Rhea" id="RHEA:67828"/>
        <dbReference type="ChEBI" id="CHEBI:15378"/>
        <dbReference type="ChEBI" id="CHEBI:58223"/>
        <dbReference type="ChEBI" id="CHEBI:137748"/>
        <dbReference type="ChEBI" id="CHEBI:176338"/>
        <dbReference type="ChEBI" id="CHEBI:176343"/>
        <dbReference type="EC" id="2.4.1.182"/>
    </reaction>
</comment>
<dbReference type="Gene3D" id="3.40.50.2000">
    <property type="entry name" value="Glycogen Phosphorylase B"/>
    <property type="match status" value="1"/>
</dbReference>
<evidence type="ECO:0000256" key="7">
    <source>
        <dbReference type="ARBA" id="ARBA00022679"/>
    </source>
</evidence>
<evidence type="ECO:0000256" key="5">
    <source>
        <dbReference type="ARBA" id="ARBA00022556"/>
    </source>
</evidence>
<comment type="function">
    <text evidence="1 10">Condensation of UDP-2,3-diacylglucosamine and 2,3-diacylglucosamine-1-phosphate to form lipid A disaccharide, a precursor of lipid A, a phosphorylated glycolipid that anchors the lipopolysaccharide to the outer membrane of the cell.</text>
</comment>
<dbReference type="GO" id="GO:0005543">
    <property type="term" value="F:phospholipid binding"/>
    <property type="evidence" value="ECO:0007669"/>
    <property type="project" value="TreeGrafter"/>
</dbReference>
<dbReference type="PANTHER" id="PTHR30372:SF4">
    <property type="entry name" value="LIPID-A-DISACCHARIDE SYNTHASE, MITOCHONDRIAL-RELATED"/>
    <property type="match status" value="1"/>
</dbReference>
<keyword evidence="4 10" id="KW-0444">Lipid biosynthesis</keyword>
<proteinExistence type="inferred from homology"/>
<dbReference type="GO" id="GO:0016020">
    <property type="term" value="C:membrane"/>
    <property type="evidence" value="ECO:0007669"/>
    <property type="project" value="GOC"/>
</dbReference>
<evidence type="ECO:0000313" key="11">
    <source>
        <dbReference type="EMBL" id="SHN66233.1"/>
    </source>
</evidence>
<keyword evidence="12" id="KW-1185">Reference proteome</keyword>
<name>A0A1M7T673_9BACT</name>
<keyword evidence="6 10" id="KW-0328">Glycosyltransferase</keyword>
<dbReference type="GO" id="GO:0009245">
    <property type="term" value="P:lipid A biosynthetic process"/>
    <property type="evidence" value="ECO:0007669"/>
    <property type="project" value="UniProtKB-UniRule"/>
</dbReference>
<dbReference type="OrthoDB" id="9801642at2"/>
<evidence type="ECO:0000256" key="8">
    <source>
        <dbReference type="ARBA" id="ARBA00023098"/>
    </source>
</evidence>
<evidence type="ECO:0000256" key="9">
    <source>
        <dbReference type="ARBA" id="ARBA00048975"/>
    </source>
</evidence>
<dbReference type="HAMAP" id="MF_00392">
    <property type="entry name" value="LpxB"/>
    <property type="match status" value="1"/>
</dbReference>
<dbReference type="Proteomes" id="UP000186469">
    <property type="component" value="Unassembled WGS sequence"/>
</dbReference>
<evidence type="ECO:0000256" key="1">
    <source>
        <dbReference type="ARBA" id="ARBA00002056"/>
    </source>
</evidence>
<evidence type="ECO:0000256" key="10">
    <source>
        <dbReference type="HAMAP-Rule" id="MF_00392"/>
    </source>
</evidence>
<evidence type="ECO:0000256" key="2">
    <source>
        <dbReference type="ARBA" id="ARBA00012687"/>
    </source>
</evidence>
<evidence type="ECO:0000256" key="3">
    <source>
        <dbReference type="ARBA" id="ARBA00020902"/>
    </source>
</evidence>
<sequence>MSVEKDKKAPKIWINAGEVSGDIHGGALLTALLKKNNKIQAVGMGGTELEKAGMKNLFRVEELSVMGFVEIFAKLPKIYSLLKNIKKALEVEKPDLLICIDAPSFNFRVIKIAKRLNIPVVYYISPKIWAWGAKRALFLKQNVRRILSILPFEPEFYKRFDMEIDYIGNPLVELVNFKELKDIPTLKKRIGLLPGSREKEINTLMPRFAAAAEILYKQDTKLNFHCVVAPGINPNKIQELWNKNGGLNITLTLHDSNLRYEFIRSCEFIIAASGTATLETALLQVPTIVTYVVSPLTYFLGKRFVKINYVSLPNLILNEEVFPELLQEKCLPENLAKVASVWLEDKENFQTQDSYKILTPTEVKKKLQNLALLLGDENALERAAQIIATELKL</sequence>
<reference evidence="11 12" key="1">
    <citation type="submission" date="2016-12" db="EMBL/GenBank/DDBJ databases">
        <authorList>
            <person name="Song W.-J."/>
            <person name="Kurnit D.M."/>
        </authorList>
    </citation>
    <scope>NUCLEOTIDE SEQUENCE [LARGE SCALE GENOMIC DNA]</scope>
    <source>
        <strain evidence="11 12">DSM 11393</strain>
    </source>
</reference>
<dbReference type="InterPro" id="IPR003835">
    <property type="entry name" value="Glyco_trans_19"/>
</dbReference>
<comment type="similarity">
    <text evidence="10">Belongs to the LpxB family.</text>
</comment>
<dbReference type="Pfam" id="PF02684">
    <property type="entry name" value="LpxB"/>
    <property type="match status" value="1"/>
</dbReference>
<keyword evidence="8 10" id="KW-0443">Lipid metabolism</keyword>
<dbReference type="STRING" id="1121455.SAMN02745728_01598"/>
<organism evidence="11 12">
    <name type="scientific">Desulfovibrio litoralis DSM 11393</name>
    <dbReference type="NCBI Taxonomy" id="1121455"/>
    <lineage>
        <taxon>Bacteria</taxon>
        <taxon>Pseudomonadati</taxon>
        <taxon>Thermodesulfobacteriota</taxon>
        <taxon>Desulfovibrionia</taxon>
        <taxon>Desulfovibrionales</taxon>
        <taxon>Desulfovibrionaceae</taxon>
        <taxon>Desulfovibrio</taxon>
    </lineage>
</organism>
<dbReference type="NCBIfam" id="TIGR00215">
    <property type="entry name" value="lpxB"/>
    <property type="match status" value="1"/>
</dbReference>
<keyword evidence="5 10" id="KW-0441">Lipid A biosynthesis</keyword>
<dbReference type="SUPFAM" id="SSF53756">
    <property type="entry name" value="UDP-Glycosyltransferase/glycogen phosphorylase"/>
    <property type="match status" value="1"/>
</dbReference>
<evidence type="ECO:0000313" key="12">
    <source>
        <dbReference type="Proteomes" id="UP000186469"/>
    </source>
</evidence>
<dbReference type="GO" id="GO:0008915">
    <property type="term" value="F:lipid-A-disaccharide synthase activity"/>
    <property type="evidence" value="ECO:0007669"/>
    <property type="project" value="UniProtKB-UniRule"/>
</dbReference>